<evidence type="ECO:0000256" key="1">
    <source>
        <dbReference type="ARBA" id="ARBA00022729"/>
    </source>
</evidence>
<dbReference type="PANTHER" id="PTHR43037">
    <property type="entry name" value="UNNAMED PRODUCT-RELATED"/>
    <property type="match status" value="1"/>
</dbReference>
<proteinExistence type="predicted"/>
<keyword evidence="1" id="KW-0732">Signal</keyword>
<dbReference type="SUPFAM" id="SSF53474">
    <property type="entry name" value="alpha/beta-Hydrolases"/>
    <property type="match status" value="1"/>
</dbReference>
<evidence type="ECO:0000313" key="3">
    <source>
        <dbReference type="EMBL" id="NBI27869.1"/>
    </source>
</evidence>
<dbReference type="Gene3D" id="3.40.50.1820">
    <property type="entry name" value="alpha/beta hydrolase"/>
    <property type="match status" value="1"/>
</dbReference>
<name>A0A6N9PWH1_9BACL</name>
<comment type="caution">
    <text evidence="3">The sequence shown here is derived from an EMBL/GenBank/DDBJ whole genome shotgun (WGS) entry which is preliminary data.</text>
</comment>
<evidence type="ECO:0000313" key="4">
    <source>
        <dbReference type="Proteomes" id="UP000448943"/>
    </source>
</evidence>
<dbReference type="Pfam" id="PF02230">
    <property type="entry name" value="Abhydrolase_2"/>
    <property type="match status" value="1"/>
</dbReference>
<dbReference type="PANTHER" id="PTHR43037:SF1">
    <property type="entry name" value="BLL1128 PROTEIN"/>
    <property type="match status" value="1"/>
</dbReference>
<dbReference type="InterPro" id="IPR050955">
    <property type="entry name" value="Plant_Biomass_Hydrol_Est"/>
</dbReference>
<reference evidence="3 4" key="1">
    <citation type="submission" date="2019-01" db="EMBL/GenBank/DDBJ databases">
        <title>Chengkuizengella sp. nov., isolated from deep-sea sediment of East Pacific Ocean.</title>
        <authorList>
            <person name="Yang J."/>
            <person name="Lai Q."/>
            <person name="Shao Z."/>
        </authorList>
    </citation>
    <scope>NUCLEOTIDE SEQUENCE [LARGE SCALE GENOMIC DNA]</scope>
    <source>
        <strain evidence="3 4">YPA3-1-1</strain>
    </source>
</reference>
<sequence length="227" mass="25973">MQQFKNNYTTKISHTSSVDYLLSLPKGYHETDEKKPLILFLHGVGERGDDLELIKKHGIPKIVGEKDDFPFITISPQCPVDSVWDRELEMLYFLIQDVVQNYKVDISRIYLTGISMGGYGAWCLAEKYPLLFAAIIPICGVSLPLVKFRDGINQLNNTPIWVFHGAEDDAVPIHHSEAMVNALHQVGGKVKFTIYPHLGHDSWTRTYENEEIYEWLLSHKNENIESL</sequence>
<organism evidence="3 4">
    <name type="scientific">Chengkuizengella marina</name>
    <dbReference type="NCBI Taxonomy" id="2507566"/>
    <lineage>
        <taxon>Bacteria</taxon>
        <taxon>Bacillati</taxon>
        <taxon>Bacillota</taxon>
        <taxon>Bacilli</taxon>
        <taxon>Bacillales</taxon>
        <taxon>Paenibacillaceae</taxon>
        <taxon>Chengkuizengella</taxon>
    </lineage>
</organism>
<protein>
    <submittedName>
        <fullName evidence="3">Phospholipase</fullName>
    </submittedName>
</protein>
<keyword evidence="4" id="KW-1185">Reference proteome</keyword>
<dbReference type="EMBL" id="SIJB01000007">
    <property type="protein sequence ID" value="NBI27869.1"/>
    <property type="molecule type" value="Genomic_DNA"/>
</dbReference>
<dbReference type="AlphaFoldDB" id="A0A6N9PWH1"/>
<accession>A0A6N9PWH1</accession>
<evidence type="ECO:0000259" key="2">
    <source>
        <dbReference type="Pfam" id="PF02230"/>
    </source>
</evidence>
<dbReference type="RefSeq" id="WP_160644245.1">
    <property type="nucleotide sequence ID" value="NZ_SIJB01000007.1"/>
</dbReference>
<dbReference type="Proteomes" id="UP000448943">
    <property type="component" value="Unassembled WGS sequence"/>
</dbReference>
<dbReference type="GO" id="GO:0016787">
    <property type="term" value="F:hydrolase activity"/>
    <property type="evidence" value="ECO:0007669"/>
    <property type="project" value="InterPro"/>
</dbReference>
<dbReference type="OrthoDB" id="9764953at2"/>
<dbReference type="InterPro" id="IPR029058">
    <property type="entry name" value="AB_hydrolase_fold"/>
</dbReference>
<gene>
    <name evidence="3" type="ORF">ERL59_02695</name>
</gene>
<dbReference type="InterPro" id="IPR003140">
    <property type="entry name" value="PLipase/COase/thioEstase"/>
</dbReference>
<feature type="domain" description="Phospholipase/carboxylesterase/thioesterase" evidence="2">
    <location>
        <begin position="32"/>
        <end position="206"/>
    </location>
</feature>